<keyword evidence="2" id="KW-1185">Reference proteome</keyword>
<reference evidence="2" key="1">
    <citation type="submission" date="2016-06" db="EMBL/GenBank/DDBJ databases">
        <authorList>
            <person name="Rodrigo-Torres L."/>
            <person name="Arahal R.D."/>
            <person name="Lucena T."/>
        </authorList>
    </citation>
    <scope>NUCLEOTIDE SEQUENCE [LARGE SCALE GENOMIC DNA]</scope>
    <source>
        <strain evidence="2">CECT8203</strain>
    </source>
</reference>
<proteinExistence type="predicted"/>
<dbReference type="EMBL" id="OANU01000012">
    <property type="protein sequence ID" value="SNX47739.1"/>
    <property type="molecule type" value="Genomic_DNA"/>
</dbReference>
<evidence type="ECO:0000313" key="2">
    <source>
        <dbReference type="Proteomes" id="UP000219336"/>
    </source>
</evidence>
<dbReference type="RefSeq" id="WP_096992983.1">
    <property type="nucleotide sequence ID" value="NZ_JBHSII010000006.1"/>
</dbReference>
<name>A0A240EHS5_9VIBR</name>
<sequence length="239" mass="27015">MTRSIDMFATTDTADQNILVGYRLTQPGHTSFIRYAKVSLESRGDEHNKARAELITLQHILLHCDLFDYAELPRTNITVSTGQCKKGIQNRSGKEQINRLGGSLRMVIDTSKILVRNQAPAWFKESTMSSNQLSMSGLYFNTHLPATCALGSIRISSNVLDRFKALSKDRPTNPLKSLNRLLNSSLIRANLPDHVVKHKRRLYGASEYWSVPNSDWIFIFATDKKEPVLVTCYKAEGNR</sequence>
<dbReference type="Proteomes" id="UP000219336">
    <property type="component" value="Unassembled WGS sequence"/>
</dbReference>
<gene>
    <name evidence="1" type="ORF">VTH8203_01354</name>
</gene>
<organism evidence="1 2">
    <name type="scientific">Vibrio thalassae</name>
    <dbReference type="NCBI Taxonomy" id="1243014"/>
    <lineage>
        <taxon>Bacteria</taxon>
        <taxon>Pseudomonadati</taxon>
        <taxon>Pseudomonadota</taxon>
        <taxon>Gammaproteobacteria</taxon>
        <taxon>Vibrionales</taxon>
        <taxon>Vibrionaceae</taxon>
        <taxon>Vibrio</taxon>
    </lineage>
</organism>
<protein>
    <submittedName>
        <fullName evidence="1">Uncharacterized protein</fullName>
    </submittedName>
</protein>
<evidence type="ECO:0000313" key="1">
    <source>
        <dbReference type="EMBL" id="SNX47739.1"/>
    </source>
</evidence>
<accession>A0A240EHS5</accession>
<dbReference type="AlphaFoldDB" id="A0A240EHS5"/>